<accession>A0A4Y1R5Z6</accession>
<organism evidence="8">
    <name type="scientific">Prunus dulcis</name>
    <name type="common">Almond</name>
    <name type="synonym">Amygdalus dulcis</name>
    <dbReference type="NCBI Taxonomy" id="3755"/>
    <lineage>
        <taxon>Eukaryota</taxon>
        <taxon>Viridiplantae</taxon>
        <taxon>Streptophyta</taxon>
        <taxon>Embryophyta</taxon>
        <taxon>Tracheophyta</taxon>
        <taxon>Spermatophyta</taxon>
        <taxon>Magnoliopsida</taxon>
        <taxon>eudicotyledons</taxon>
        <taxon>Gunneridae</taxon>
        <taxon>Pentapetalae</taxon>
        <taxon>rosids</taxon>
        <taxon>fabids</taxon>
        <taxon>Rosales</taxon>
        <taxon>Rosaceae</taxon>
        <taxon>Amygdaloideae</taxon>
        <taxon>Amygdaleae</taxon>
        <taxon>Prunus</taxon>
    </lineage>
</organism>
<dbReference type="EMBL" id="AP019299">
    <property type="protein sequence ID" value="BBG99521.1"/>
    <property type="molecule type" value="Genomic_DNA"/>
</dbReference>
<dbReference type="InterPro" id="IPR045034">
    <property type="entry name" value="O-acyltransferase_WSD1-like"/>
</dbReference>
<evidence type="ECO:0000313" key="8">
    <source>
        <dbReference type="EMBL" id="BBG99521.1"/>
    </source>
</evidence>
<protein>
    <recommendedName>
        <fullName evidence="3">diacylglycerol O-acyltransferase</fullName>
        <ecNumber evidence="3">2.3.1.20</ecNumber>
    </recommendedName>
</protein>
<evidence type="ECO:0000256" key="3">
    <source>
        <dbReference type="ARBA" id="ARBA00013244"/>
    </source>
</evidence>
<evidence type="ECO:0000256" key="6">
    <source>
        <dbReference type="ARBA" id="ARBA00048109"/>
    </source>
</evidence>
<dbReference type="PANTHER" id="PTHR31650:SF34">
    <property type="entry name" value="O-ACYLTRANSFERASE WSD1-LIKE ISOFORM X1"/>
    <property type="match status" value="1"/>
</dbReference>
<comment type="catalytic activity">
    <reaction evidence="6">
        <text>an acyl-CoA + a 1,2-diacyl-sn-glycerol = a triacyl-sn-glycerol + CoA</text>
        <dbReference type="Rhea" id="RHEA:10868"/>
        <dbReference type="ChEBI" id="CHEBI:17815"/>
        <dbReference type="ChEBI" id="CHEBI:57287"/>
        <dbReference type="ChEBI" id="CHEBI:58342"/>
        <dbReference type="ChEBI" id="CHEBI:64615"/>
        <dbReference type="EC" id="2.3.1.20"/>
    </reaction>
</comment>
<keyword evidence="5 8" id="KW-0012">Acyltransferase</keyword>
<dbReference type="GO" id="GO:0005886">
    <property type="term" value="C:plasma membrane"/>
    <property type="evidence" value="ECO:0007669"/>
    <property type="project" value="TreeGrafter"/>
</dbReference>
<sequence length="187" mass="21358">MHFVDVNGEKQWKRVEVKLRDHDYISNIILEQYPKDKPLWEVHIVKYPTSSAAGNLIFKFHHALGDGYSFMSALLSCLQRADNPLPLTFPSRRGSKTGGDSESIFRWDVSETFAFVFDTLKDFSWNSLLQDDRTPIRSGNYGVEFLPMTVSSITFSLDEIKLIKTKLNAPSSSSFSPTDIFISITYF</sequence>
<feature type="domain" description="O-acyltransferase WSD1-like N-terminal" evidence="7">
    <location>
        <begin position="25"/>
        <end position="86"/>
    </location>
</feature>
<dbReference type="UniPathway" id="UPA00282"/>
<keyword evidence="4 8" id="KW-0808">Transferase</keyword>
<proteinExistence type="predicted"/>
<gene>
    <name evidence="8" type="ORF">Prudu_009238</name>
</gene>
<evidence type="ECO:0000256" key="4">
    <source>
        <dbReference type="ARBA" id="ARBA00022679"/>
    </source>
</evidence>
<dbReference type="EC" id="2.3.1.20" evidence="3"/>
<dbReference type="GO" id="GO:0019432">
    <property type="term" value="P:triglyceride biosynthetic process"/>
    <property type="evidence" value="ECO:0007669"/>
    <property type="project" value="UniProtKB-UniPathway"/>
</dbReference>
<name>A0A4Y1R5Z6_PRUDU</name>
<dbReference type="Pfam" id="PF03007">
    <property type="entry name" value="WS_DGAT_cat"/>
    <property type="match status" value="1"/>
</dbReference>
<dbReference type="GO" id="GO:0004144">
    <property type="term" value="F:diacylglycerol O-acyltransferase activity"/>
    <property type="evidence" value="ECO:0007669"/>
    <property type="project" value="UniProtKB-EC"/>
</dbReference>
<dbReference type="PANTHER" id="PTHR31650">
    <property type="entry name" value="O-ACYLTRANSFERASE (WSD1-LIKE) FAMILY PROTEIN"/>
    <property type="match status" value="1"/>
</dbReference>
<evidence type="ECO:0000256" key="5">
    <source>
        <dbReference type="ARBA" id="ARBA00023315"/>
    </source>
</evidence>
<comment type="pathway">
    <text evidence="2">Lipid metabolism.</text>
</comment>
<dbReference type="InterPro" id="IPR004255">
    <property type="entry name" value="O-acyltransferase_WSD1_N"/>
</dbReference>
<reference evidence="8" key="1">
    <citation type="journal article" date="2019" name="Science">
        <title>Mutation of a bHLH transcription factor allowed almond domestication.</title>
        <authorList>
            <person name="Sanchez-Perez R."/>
            <person name="Pavan S."/>
            <person name="Mazzeo R."/>
            <person name="Moldovan C."/>
            <person name="Aiese Cigliano R."/>
            <person name="Del Cueto J."/>
            <person name="Ricciardi F."/>
            <person name="Lotti C."/>
            <person name="Ricciardi L."/>
            <person name="Dicenta F."/>
            <person name="Lopez-Marques R.L."/>
            <person name="Lindberg Moller B."/>
        </authorList>
    </citation>
    <scope>NUCLEOTIDE SEQUENCE</scope>
</reference>
<comment type="pathway">
    <text evidence="1">Glycerolipid metabolism; triacylglycerol biosynthesis.</text>
</comment>
<evidence type="ECO:0000256" key="1">
    <source>
        <dbReference type="ARBA" id="ARBA00004771"/>
    </source>
</evidence>
<evidence type="ECO:0000256" key="2">
    <source>
        <dbReference type="ARBA" id="ARBA00005189"/>
    </source>
</evidence>
<evidence type="ECO:0000259" key="7">
    <source>
        <dbReference type="Pfam" id="PF03007"/>
    </source>
</evidence>
<dbReference type="AlphaFoldDB" id="A0A4Y1R5Z6"/>